<dbReference type="Pfam" id="PF20167">
    <property type="entry name" value="Transposase_32"/>
    <property type="match status" value="1"/>
</dbReference>
<dbReference type="Proteomes" id="UP000823775">
    <property type="component" value="Unassembled WGS sequence"/>
</dbReference>
<dbReference type="InterPro" id="IPR046796">
    <property type="entry name" value="Transposase_32_dom"/>
</dbReference>
<feature type="domain" description="Putative plant transposon protein" evidence="1">
    <location>
        <begin position="80"/>
        <end position="272"/>
    </location>
</feature>
<proteinExistence type="predicted"/>
<evidence type="ECO:0000259" key="1">
    <source>
        <dbReference type="Pfam" id="PF20167"/>
    </source>
</evidence>
<keyword evidence="3" id="KW-1185">Reference proteome</keyword>
<protein>
    <recommendedName>
        <fullName evidence="1">Putative plant transposon protein domain-containing protein</fullName>
    </recommendedName>
</protein>
<comment type="caution">
    <text evidence="2">The sequence shown here is derived from an EMBL/GenBank/DDBJ whole genome shotgun (WGS) entry which is preliminary data.</text>
</comment>
<evidence type="ECO:0000313" key="3">
    <source>
        <dbReference type="Proteomes" id="UP000823775"/>
    </source>
</evidence>
<reference evidence="2 3" key="1">
    <citation type="journal article" date="2021" name="BMC Genomics">
        <title>Datura genome reveals duplications of psychoactive alkaloid biosynthetic genes and high mutation rate following tissue culture.</title>
        <authorList>
            <person name="Rajewski A."/>
            <person name="Carter-House D."/>
            <person name="Stajich J."/>
            <person name="Litt A."/>
        </authorList>
    </citation>
    <scope>NUCLEOTIDE SEQUENCE [LARGE SCALE GENOMIC DNA]</scope>
    <source>
        <strain evidence="2">AR-01</strain>
    </source>
</reference>
<sequence length="295" mass="33933">MNGPWFEAIVTDLEFPVSKSNQRALRRAIVNSDGSWYNDITRKGYNDAEKVGEDDTNAEDPVIRIVLLKSLMSRKRNLMEMVCGFYKNYCCTLEKKASSKTEIKKEIVLDSVRVRAIPVDISERTTTRVLMGGDFTVLTRITEYGYRMEAMKGIRKLSTEDKMLHFQWMANIIAEEKEGAEWVTSRKPIYKASLNFLSMSWWSIVRHCLTPIVNDNALSGERAALVACIMYEYLLNIPRIIAIEIRERVVKENTTLPFSSLIYQLCMDFGVPFFPDIDHMITNIRTTNITLIKDG</sequence>
<accession>A0ABS8T563</accession>
<dbReference type="EMBL" id="JACEIK010001073">
    <property type="protein sequence ID" value="MCD7465722.1"/>
    <property type="molecule type" value="Genomic_DNA"/>
</dbReference>
<gene>
    <name evidence="2" type="ORF">HAX54_001810</name>
</gene>
<evidence type="ECO:0000313" key="2">
    <source>
        <dbReference type="EMBL" id="MCD7465722.1"/>
    </source>
</evidence>
<name>A0ABS8T563_DATST</name>
<organism evidence="2 3">
    <name type="scientific">Datura stramonium</name>
    <name type="common">Jimsonweed</name>
    <name type="synonym">Common thornapple</name>
    <dbReference type="NCBI Taxonomy" id="4076"/>
    <lineage>
        <taxon>Eukaryota</taxon>
        <taxon>Viridiplantae</taxon>
        <taxon>Streptophyta</taxon>
        <taxon>Embryophyta</taxon>
        <taxon>Tracheophyta</taxon>
        <taxon>Spermatophyta</taxon>
        <taxon>Magnoliopsida</taxon>
        <taxon>eudicotyledons</taxon>
        <taxon>Gunneridae</taxon>
        <taxon>Pentapetalae</taxon>
        <taxon>asterids</taxon>
        <taxon>lamiids</taxon>
        <taxon>Solanales</taxon>
        <taxon>Solanaceae</taxon>
        <taxon>Solanoideae</taxon>
        <taxon>Datureae</taxon>
        <taxon>Datura</taxon>
    </lineage>
</organism>